<organism evidence="3 4">
    <name type="scientific">Ulvibacter litoralis</name>
    <dbReference type="NCBI Taxonomy" id="227084"/>
    <lineage>
        <taxon>Bacteria</taxon>
        <taxon>Pseudomonadati</taxon>
        <taxon>Bacteroidota</taxon>
        <taxon>Flavobacteriia</taxon>
        <taxon>Flavobacteriales</taxon>
        <taxon>Flavobacteriaceae</taxon>
        <taxon>Ulvibacter</taxon>
    </lineage>
</organism>
<protein>
    <submittedName>
        <fullName evidence="3">Nucleotide-binding universal stress protein, UspA family</fullName>
    </submittedName>
</protein>
<dbReference type="RefSeq" id="WP_093145042.1">
    <property type="nucleotide sequence ID" value="NZ_BMWO01000007.1"/>
</dbReference>
<dbReference type="PRINTS" id="PR01438">
    <property type="entry name" value="UNVRSLSTRESS"/>
</dbReference>
<proteinExistence type="inferred from homology"/>
<accession>A0A1G7I9E9</accession>
<comment type="similarity">
    <text evidence="1">Belongs to the universal stress protein A family.</text>
</comment>
<evidence type="ECO:0000313" key="4">
    <source>
        <dbReference type="Proteomes" id="UP000199321"/>
    </source>
</evidence>
<evidence type="ECO:0000256" key="1">
    <source>
        <dbReference type="ARBA" id="ARBA00008791"/>
    </source>
</evidence>
<dbReference type="STRING" id="227084.SAMN05421855_105161"/>
<sequence>MQQLLLPTDFSENAWNATKYALRFFEKKKVTFHFLHIDISLPSVKEEDLHVAGFSIKKEIPKHLKDQMEQWIQRIKSNYPNENHSFEYLISQTTFISGIRDYILKKDIDFIIMGTKGASGVKEMTLGSKTGAVITRVKCSILVIPEEASFKYPINIGFPTDFNMSYKQKVIDTLYEVTKMFQSSIKVLRVAQTQKPLDNFQNTKREELKERLSDIPLSFHVIEDPNLDNALQSFVTTMQIDMVAMIAKNLNFFQRILFKPQVAKISYHVQIPFLVLHE</sequence>
<dbReference type="PANTHER" id="PTHR46268">
    <property type="entry name" value="STRESS RESPONSE PROTEIN NHAX"/>
    <property type="match status" value="1"/>
</dbReference>
<dbReference type="InterPro" id="IPR006015">
    <property type="entry name" value="Universal_stress_UspA"/>
</dbReference>
<name>A0A1G7I9E9_9FLAO</name>
<dbReference type="AlphaFoldDB" id="A0A1G7I9E9"/>
<dbReference type="CDD" id="cd00293">
    <property type="entry name" value="USP-like"/>
    <property type="match status" value="1"/>
</dbReference>
<evidence type="ECO:0000313" key="3">
    <source>
        <dbReference type="EMBL" id="SDF09351.1"/>
    </source>
</evidence>
<dbReference type="Proteomes" id="UP000199321">
    <property type="component" value="Unassembled WGS sequence"/>
</dbReference>
<evidence type="ECO:0000259" key="2">
    <source>
        <dbReference type="Pfam" id="PF00582"/>
    </source>
</evidence>
<dbReference type="EMBL" id="FNBA01000005">
    <property type="protein sequence ID" value="SDF09351.1"/>
    <property type="molecule type" value="Genomic_DNA"/>
</dbReference>
<dbReference type="OrthoDB" id="9788959at2"/>
<feature type="domain" description="UspA" evidence="2">
    <location>
        <begin position="2"/>
        <end position="145"/>
    </location>
</feature>
<dbReference type="Pfam" id="PF00582">
    <property type="entry name" value="Usp"/>
    <property type="match status" value="1"/>
</dbReference>
<dbReference type="PANTHER" id="PTHR46268:SF6">
    <property type="entry name" value="UNIVERSAL STRESS PROTEIN UP12"/>
    <property type="match status" value="1"/>
</dbReference>
<dbReference type="Gene3D" id="3.40.50.12370">
    <property type="match status" value="1"/>
</dbReference>
<dbReference type="InterPro" id="IPR006016">
    <property type="entry name" value="UspA"/>
</dbReference>
<dbReference type="SUPFAM" id="SSF52402">
    <property type="entry name" value="Adenine nucleotide alpha hydrolases-like"/>
    <property type="match status" value="2"/>
</dbReference>
<reference evidence="3 4" key="1">
    <citation type="submission" date="2016-10" db="EMBL/GenBank/DDBJ databases">
        <authorList>
            <person name="de Groot N.N."/>
        </authorList>
    </citation>
    <scope>NUCLEOTIDE SEQUENCE [LARGE SCALE GENOMIC DNA]</scope>
    <source>
        <strain evidence="3 4">DSM 16195</strain>
    </source>
</reference>
<keyword evidence="4" id="KW-1185">Reference proteome</keyword>
<gene>
    <name evidence="3" type="ORF">SAMN05421855_105161</name>
</gene>